<dbReference type="Proteomes" id="UP000663881">
    <property type="component" value="Unassembled WGS sequence"/>
</dbReference>
<evidence type="ECO:0000256" key="1">
    <source>
        <dbReference type="SAM" id="MobiDB-lite"/>
    </source>
</evidence>
<evidence type="ECO:0000313" key="4">
    <source>
        <dbReference type="Proteomes" id="UP000663891"/>
    </source>
</evidence>
<organism evidence="2 4">
    <name type="scientific">Adineta steineri</name>
    <dbReference type="NCBI Taxonomy" id="433720"/>
    <lineage>
        <taxon>Eukaryota</taxon>
        <taxon>Metazoa</taxon>
        <taxon>Spiralia</taxon>
        <taxon>Gnathifera</taxon>
        <taxon>Rotifera</taxon>
        <taxon>Eurotatoria</taxon>
        <taxon>Bdelloidea</taxon>
        <taxon>Adinetida</taxon>
        <taxon>Adinetidae</taxon>
        <taxon>Adineta</taxon>
    </lineage>
</organism>
<feature type="compositionally biased region" description="Acidic residues" evidence="1">
    <location>
        <begin position="248"/>
        <end position="262"/>
    </location>
</feature>
<feature type="region of interest" description="Disordered" evidence="1">
    <location>
        <begin position="243"/>
        <end position="262"/>
    </location>
</feature>
<protein>
    <submittedName>
        <fullName evidence="2">Uncharacterized protein</fullName>
    </submittedName>
</protein>
<dbReference type="AlphaFoldDB" id="A0A815LF03"/>
<proteinExistence type="predicted"/>
<comment type="caution">
    <text evidence="2">The sequence shown here is derived from an EMBL/GenBank/DDBJ whole genome shotgun (WGS) entry which is preliminary data.</text>
</comment>
<gene>
    <name evidence="3" type="ORF">OKA104_LOCUS17466</name>
    <name evidence="2" type="ORF">VCS650_LOCUS36987</name>
</gene>
<accession>A0A815LF03</accession>
<dbReference type="OrthoDB" id="9982312at2759"/>
<sequence>MSQTVSPVIPPSNNQPELVYPNHFIIWLDQHIGQRDEYNKLKCSFTRAMNPTNRQYESTLENDDIDRSIRLNAPLFVQLDDVEFMFQAFNDIEKCFDTIEKNLDKRIFLITSGSKGKFLIPSLVINFPKIFKEGNWMYVFCANMNMVQVGDIKPTNAWAMHYLDRILMFDHEDNLLARMVLDMASYFITKANDLKNNQRYKDAYQYLTWSRQMNKRYGLLAGRNMTDELKKIDHEIDTIEKALREEQSNDDGDGYGEACGDD</sequence>
<dbReference type="EMBL" id="CAJOAY010001043">
    <property type="protein sequence ID" value="CAF3782885.1"/>
    <property type="molecule type" value="Genomic_DNA"/>
</dbReference>
<evidence type="ECO:0000313" key="2">
    <source>
        <dbReference type="EMBL" id="CAF1409120.1"/>
    </source>
</evidence>
<name>A0A815LF03_9BILA</name>
<dbReference type="Proteomes" id="UP000663891">
    <property type="component" value="Unassembled WGS sequence"/>
</dbReference>
<evidence type="ECO:0000313" key="3">
    <source>
        <dbReference type="EMBL" id="CAF3782885.1"/>
    </source>
</evidence>
<reference evidence="2" key="1">
    <citation type="submission" date="2021-02" db="EMBL/GenBank/DDBJ databases">
        <authorList>
            <person name="Nowell W R."/>
        </authorList>
    </citation>
    <scope>NUCLEOTIDE SEQUENCE</scope>
</reference>
<dbReference type="EMBL" id="CAJNON010000956">
    <property type="protein sequence ID" value="CAF1409120.1"/>
    <property type="molecule type" value="Genomic_DNA"/>
</dbReference>